<protein>
    <submittedName>
        <fullName evidence="1">Uncharacterized protein</fullName>
    </submittedName>
</protein>
<reference evidence="2" key="1">
    <citation type="journal article" date="2023" name="Nat. Plants">
        <title>Single-cell RNA sequencing provides a high-resolution roadmap for understanding the multicellular compartmentation of specialized metabolism.</title>
        <authorList>
            <person name="Sun S."/>
            <person name="Shen X."/>
            <person name="Li Y."/>
            <person name="Li Y."/>
            <person name="Wang S."/>
            <person name="Li R."/>
            <person name="Zhang H."/>
            <person name="Shen G."/>
            <person name="Guo B."/>
            <person name="Wei J."/>
            <person name="Xu J."/>
            <person name="St-Pierre B."/>
            <person name="Chen S."/>
            <person name="Sun C."/>
        </authorList>
    </citation>
    <scope>NUCLEOTIDE SEQUENCE [LARGE SCALE GENOMIC DNA]</scope>
</reference>
<organism evidence="1 2">
    <name type="scientific">Catharanthus roseus</name>
    <name type="common">Madagascar periwinkle</name>
    <name type="synonym">Vinca rosea</name>
    <dbReference type="NCBI Taxonomy" id="4058"/>
    <lineage>
        <taxon>Eukaryota</taxon>
        <taxon>Viridiplantae</taxon>
        <taxon>Streptophyta</taxon>
        <taxon>Embryophyta</taxon>
        <taxon>Tracheophyta</taxon>
        <taxon>Spermatophyta</taxon>
        <taxon>Magnoliopsida</taxon>
        <taxon>eudicotyledons</taxon>
        <taxon>Gunneridae</taxon>
        <taxon>Pentapetalae</taxon>
        <taxon>asterids</taxon>
        <taxon>lamiids</taxon>
        <taxon>Gentianales</taxon>
        <taxon>Apocynaceae</taxon>
        <taxon>Rauvolfioideae</taxon>
        <taxon>Vinceae</taxon>
        <taxon>Catharanthinae</taxon>
        <taxon>Catharanthus</taxon>
    </lineage>
</organism>
<evidence type="ECO:0000313" key="1">
    <source>
        <dbReference type="EMBL" id="KAI5656163.1"/>
    </source>
</evidence>
<sequence>MDNAQDANCIEGGGRLFSVSPAKRHITKNSGSSCKGQKITGFSKSKKHQLRKLDAVGKENLSYREGPMGCVGSDGEDALRPGTGSCRGFKTPKMIFDDCNTVYQASVPRKLRSAIRKRSNESISPPLLGSKKIKHVAEGVELLREDGILKSNQNKPQGELCAKDGTLGPITKDEEEVAEALYSLAVMFPDATKTKKKMVDKQAKASSSDLQKTEKSISRFIETEIPKTEVEPKTIRQKDDKSTCSNVLDSAAEFVLPSPNSTTQHDFSVAKQPTGESGCHIPEVNLPLTTFAPENECTTERPIEFVVSNAWAELSLEHRSKLLKPDKNVPSINHPQIAFELNGASCSQPEITCTTKENRDTGSSLCSGLSSRISSDHEGAKHPAWFKSTCSVAQSPISNSVTAKKDAQVVPASKKSWMRCSTHVYISHFIKDFKMTNRRDRLLVLSSQITVNGGLEQAPHDTSNGPSQVKNSLSGSISTKGTGCSIPEKDATEVRNAILLHKRLVQDQQHVSKSDIYNAQKQSLDFLSLPTGSRVETVRSSNKPGHGPEALSPLPFPCLQSQYQSAVPFPTSQNYYSSASFAGYPSAATMQQVHLPAFLGNMPLTAGASSSTSSQPEQQQRAPLLIAHYKPGVALPNVPNWQNGLSDLSPPPAHHTQSLFQPSRSSVETIGSKYAAIIQQQPSLSATTALLPPSTIKGQYHILPSIYEGNVVGGTYPACADNLQSAYFKC</sequence>
<accession>A0ACC0A832</accession>
<keyword evidence="2" id="KW-1185">Reference proteome</keyword>
<dbReference type="Proteomes" id="UP001060085">
    <property type="component" value="Linkage Group LG06"/>
</dbReference>
<evidence type="ECO:0000313" key="2">
    <source>
        <dbReference type="Proteomes" id="UP001060085"/>
    </source>
</evidence>
<gene>
    <name evidence="1" type="ORF">M9H77_24956</name>
</gene>
<proteinExistence type="predicted"/>
<name>A0ACC0A832_CATRO</name>
<dbReference type="EMBL" id="CM044706">
    <property type="protein sequence ID" value="KAI5656163.1"/>
    <property type="molecule type" value="Genomic_DNA"/>
</dbReference>
<comment type="caution">
    <text evidence="1">The sequence shown here is derived from an EMBL/GenBank/DDBJ whole genome shotgun (WGS) entry which is preliminary data.</text>
</comment>